<dbReference type="InterPro" id="IPR052058">
    <property type="entry name" value="Alcohol_O-acetyltransferase"/>
</dbReference>
<dbReference type="RefSeq" id="WP_087679361.1">
    <property type="nucleotide sequence ID" value="NZ_FUWV01000015.1"/>
</dbReference>
<accession>A0A1T4PAQ3</accession>
<dbReference type="Proteomes" id="UP000196365">
    <property type="component" value="Unassembled WGS sequence"/>
</dbReference>
<dbReference type="AlphaFoldDB" id="A0A1T4PAQ3"/>
<sequence>MKPRKKIQWTRLENASKIFPATCNQLDTKVFRIGCELYEPVEPKILQRALEQTMESFPFYQSVLKKGFFWYYFENSDILPMVEMESKPVCAPIYHKNRKNLLFRVIYYHNRIYLEIFHALSDGTGALWFLQTLLYHYLVLAHNKEFQHQKPKLNITASVKGKMDDSFGKYFPIKYIQKHSPSPKKVLPAYHIRGNKLEDNKMNLIEGCMSANAVLNLAHEYHTTLTIFIAALFIYSIFQEMPAYKKDRPIVLSVPINLRQFFPSETARNFFSTINIGYDFQGKNIEFKDIIEGVKKEFKKGLEKEALILPINQFMFLEKHPFTRILPLPLKDISLQIGNRIKDRAITAAITNIGNISMPLEFSPYIRQFQLCTSARRPQISICTYQDKLVISFTSPFLETGIQKNFFQFLSNKNITIQITSNL</sequence>
<organism evidence="1 2">
    <name type="scientific">Garciella nitratireducens DSM 15102</name>
    <dbReference type="NCBI Taxonomy" id="1121911"/>
    <lineage>
        <taxon>Bacteria</taxon>
        <taxon>Bacillati</taxon>
        <taxon>Bacillota</taxon>
        <taxon>Clostridia</taxon>
        <taxon>Eubacteriales</taxon>
        <taxon>Eubacteriaceae</taxon>
        <taxon>Garciella</taxon>
    </lineage>
</organism>
<evidence type="ECO:0000313" key="1">
    <source>
        <dbReference type="EMBL" id="SJZ88582.1"/>
    </source>
</evidence>
<keyword evidence="2" id="KW-1185">Reference proteome</keyword>
<evidence type="ECO:0008006" key="3">
    <source>
        <dbReference type="Google" id="ProtNLM"/>
    </source>
</evidence>
<evidence type="ECO:0000313" key="2">
    <source>
        <dbReference type="Proteomes" id="UP000196365"/>
    </source>
</evidence>
<name>A0A1T4PAQ3_9FIRM</name>
<proteinExistence type="predicted"/>
<dbReference type="OrthoDB" id="4876345at2"/>
<protein>
    <recommendedName>
        <fullName evidence="3">Alcohol acetyltransferase</fullName>
    </recommendedName>
</protein>
<dbReference type="EMBL" id="FUWV01000015">
    <property type="protein sequence ID" value="SJZ88582.1"/>
    <property type="molecule type" value="Genomic_DNA"/>
</dbReference>
<dbReference type="PANTHER" id="PTHR28037">
    <property type="entry name" value="ALCOHOL O-ACETYLTRANSFERASE 1-RELATED"/>
    <property type="match status" value="1"/>
</dbReference>
<reference evidence="1 2" key="1">
    <citation type="submission" date="2017-02" db="EMBL/GenBank/DDBJ databases">
        <authorList>
            <person name="Peterson S.W."/>
        </authorList>
    </citation>
    <scope>NUCLEOTIDE SEQUENCE [LARGE SCALE GENOMIC DNA]</scope>
    <source>
        <strain evidence="1 2">DSM 15102</strain>
    </source>
</reference>
<gene>
    <name evidence="1" type="ORF">SAMN02745973_02006</name>
</gene>
<dbReference type="PANTHER" id="PTHR28037:SF1">
    <property type="entry name" value="ALCOHOL O-ACETYLTRANSFERASE 1-RELATED"/>
    <property type="match status" value="1"/>
</dbReference>